<dbReference type="PANTHER" id="PTHR24241">
    <property type="entry name" value="NEUROPEPTIDE RECEPTOR-RELATED G-PROTEIN COUPLED RECEPTOR"/>
    <property type="match status" value="1"/>
</dbReference>
<dbReference type="Pfam" id="PF00001">
    <property type="entry name" value="7tm_1"/>
    <property type="match status" value="1"/>
</dbReference>
<feature type="transmembrane region" description="Helical" evidence="8">
    <location>
        <begin position="140"/>
        <end position="163"/>
    </location>
</feature>
<feature type="transmembrane region" description="Helical" evidence="8">
    <location>
        <begin position="65"/>
        <end position="86"/>
    </location>
</feature>
<evidence type="ECO:0000256" key="8">
    <source>
        <dbReference type="SAM" id="Phobius"/>
    </source>
</evidence>
<dbReference type="PRINTS" id="PR00237">
    <property type="entry name" value="GPCRRHODOPSN"/>
</dbReference>
<reference evidence="10" key="1">
    <citation type="submission" date="2019-08" db="EMBL/GenBank/DDBJ databases">
        <title>The improved chromosome-level genome for the pearl oyster Pinctada fucata martensii using PacBio sequencing and Hi-C.</title>
        <authorList>
            <person name="Zheng Z."/>
        </authorList>
    </citation>
    <scope>NUCLEOTIDE SEQUENCE</scope>
    <source>
        <strain evidence="10">ZZ-2019</strain>
        <tissue evidence="10">Adductor muscle</tissue>
    </source>
</reference>
<dbReference type="GO" id="GO:0005886">
    <property type="term" value="C:plasma membrane"/>
    <property type="evidence" value="ECO:0007669"/>
    <property type="project" value="UniProtKB-SubCell"/>
</dbReference>
<feature type="domain" description="G-protein coupled receptors family 1 profile" evidence="9">
    <location>
        <begin position="40"/>
        <end position="377"/>
    </location>
</feature>
<gene>
    <name evidence="10" type="ORF">FSP39_001012</name>
</gene>
<feature type="compositionally biased region" description="Polar residues" evidence="7">
    <location>
        <begin position="628"/>
        <end position="680"/>
    </location>
</feature>
<evidence type="ECO:0000256" key="7">
    <source>
        <dbReference type="SAM" id="MobiDB-lite"/>
    </source>
</evidence>
<evidence type="ECO:0000256" key="1">
    <source>
        <dbReference type="ARBA" id="ARBA00004651"/>
    </source>
</evidence>
<organism evidence="10 11">
    <name type="scientific">Pinctada imbricata</name>
    <name type="common">Atlantic pearl-oyster</name>
    <name type="synonym">Pinctada martensii</name>
    <dbReference type="NCBI Taxonomy" id="66713"/>
    <lineage>
        <taxon>Eukaryota</taxon>
        <taxon>Metazoa</taxon>
        <taxon>Spiralia</taxon>
        <taxon>Lophotrochozoa</taxon>
        <taxon>Mollusca</taxon>
        <taxon>Bivalvia</taxon>
        <taxon>Autobranchia</taxon>
        <taxon>Pteriomorphia</taxon>
        <taxon>Pterioida</taxon>
        <taxon>Pterioidea</taxon>
        <taxon>Pteriidae</taxon>
        <taxon>Pinctada</taxon>
    </lineage>
</organism>
<proteinExistence type="predicted"/>
<keyword evidence="6" id="KW-0675">Receptor</keyword>
<feature type="transmembrane region" description="Helical" evidence="8">
    <location>
        <begin position="98"/>
        <end position="119"/>
    </location>
</feature>
<evidence type="ECO:0000256" key="4">
    <source>
        <dbReference type="ARBA" id="ARBA00022989"/>
    </source>
</evidence>
<evidence type="ECO:0000256" key="6">
    <source>
        <dbReference type="ARBA" id="ARBA00023170"/>
    </source>
</evidence>
<dbReference type="GO" id="GO:0004930">
    <property type="term" value="F:G protein-coupled receptor activity"/>
    <property type="evidence" value="ECO:0007669"/>
    <property type="project" value="InterPro"/>
</dbReference>
<evidence type="ECO:0000313" key="11">
    <source>
        <dbReference type="Proteomes" id="UP001186944"/>
    </source>
</evidence>
<feature type="transmembrane region" description="Helical" evidence="8">
    <location>
        <begin position="323"/>
        <end position="343"/>
    </location>
</feature>
<dbReference type="InterPro" id="IPR017452">
    <property type="entry name" value="GPCR_Rhodpsn_7TM"/>
</dbReference>
<name>A0AA88Y6M9_PINIB</name>
<feature type="region of interest" description="Disordered" evidence="7">
    <location>
        <begin position="536"/>
        <end position="615"/>
    </location>
</feature>
<evidence type="ECO:0000256" key="3">
    <source>
        <dbReference type="ARBA" id="ARBA00022692"/>
    </source>
</evidence>
<dbReference type="CDD" id="cd00637">
    <property type="entry name" value="7tm_classA_rhodopsin-like"/>
    <property type="match status" value="1"/>
</dbReference>
<feature type="transmembrane region" description="Helical" evidence="8">
    <location>
        <begin position="183"/>
        <end position="209"/>
    </location>
</feature>
<dbReference type="SUPFAM" id="SSF81321">
    <property type="entry name" value="Family A G protein-coupled receptor-like"/>
    <property type="match status" value="1"/>
</dbReference>
<evidence type="ECO:0000256" key="5">
    <source>
        <dbReference type="ARBA" id="ARBA00023136"/>
    </source>
</evidence>
<evidence type="ECO:0000259" key="9">
    <source>
        <dbReference type="PROSITE" id="PS50262"/>
    </source>
</evidence>
<dbReference type="Gene3D" id="1.20.1070.10">
    <property type="entry name" value="Rhodopsin 7-helix transmembrane proteins"/>
    <property type="match status" value="1"/>
</dbReference>
<feature type="transmembrane region" description="Helical" evidence="8">
    <location>
        <begin position="355"/>
        <end position="376"/>
    </location>
</feature>
<keyword evidence="2" id="KW-1003">Cell membrane</keyword>
<evidence type="ECO:0000256" key="2">
    <source>
        <dbReference type="ARBA" id="ARBA00022475"/>
    </source>
</evidence>
<keyword evidence="5 8" id="KW-0472">Membrane</keyword>
<accession>A0AA88Y6M9</accession>
<feature type="compositionally biased region" description="Polar residues" evidence="7">
    <location>
        <begin position="477"/>
        <end position="488"/>
    </location>
</feature>
<dbReference type="EMBL" id="VSWD01000006">
    <property type="protein sequence ID" value="KAK3099209.1"/>
    <property type="molecule type" value="Genomic_DNA"/>
</dbReference>
<protein>
    <recommendedName>
        <fullName evidence="9">G-protein coupled receptors family 1 profile domain-containing protein</fullName>
    </recommendedName>
</protein>
<dbReference type="Proteomes" id="UP001186944">
    <property type="component" value="Unassembled WGS sequence"/>
</dbReference>
<comment type="subcellular location">
    <subcellularLocation>
        <location evidence="1">Cell membrane</location>
        <topology evidence="1">Multi-pass membrane protein</topology>
    </subcellularLocation>
</comment>
<keyword evidence="4 8" id="KW-1133">Transmembrane helix</keyword>
<dbReference type="PROSITE" id="PS50262">
    <property type="entry name" value="G_PROTEIN_RECEP_F1_2"/>
    <property type="match status" value="1"/>
</dbReference>
<dbReference type="AlphaFoldDB" id="A0AA88Y6M9"/>
<feature type="region of interest" description="Disordered" evidence="7">
    <location>
        <begin position="628"/>
        <end position="707"/>
    </location>
</feature>
<keyword evidence="11" id="KW-1185">Reference proteome</keyword>
<feature type="compositionally biased region" description="Polar residues" evidence="7">
    <location>
        <begin position="540"/>
        <end position="549"/>
    </location>
</feature>
<sequence>MSSGFVDSFGGSFFQWFQTDVLPYIIGSVCIIVFIATLVLDIILIMTLKKRGMLKYPCNRFVFELAVMDLLAAFFVVIISGVVAFMKSWELGSYVCSTHAVAITWFYLVTFGMLTVLFLERTIKIKKPELYERIFQSSRCVNIMSITVWVVDLGIACIALTDWVKVEYNMFHAACVVKYVDNVYYLILIFMLGVGFSTITCFICYFIIFKHKVDTFDQKKKKKDNNADAPDGNSKAKNPFALAAGGGGGCGVGGGGGKTGAGFGGKLGQGGIGGNKAGPGKTPRNKLALMAAKKKIRKAVTKAKVSKMFSLTDDKADPEFHMAVTYFIVYCLMIVCYVPYFAINFADYDDSGEIWGGYYTITVILVMVSYCMKPIIYLSHNKHYRKGYKETMPEKVIVKAVNVTKSINKMMDKLDKVMFKTPGKKKLDATLTVHWAAKRWLRKVRAKRGGLPLGQVPKNNKANDVPKPNPKKDTPRSGASTASPTKVNVDTMPERQTRQVSNNPGTAVFVAHNAYNNEPGTKPPVLRENSWGEFVDETKPNSNYHNNENVYRDDFHQNPVKPYQNQQNKAPQTDYRRQDSWGDFIDEPEPSRPKEQYPNNSYGGGNIGRRESMSPGSKVMAVGISNQNYTNDQYSNPYTNQKSKMSSINSYQPPSQNNYDPPSYGNNRPVNSYEPPSQNHYDPPPFGDNKRAPPQDDDAGILSLELI</sequence>
<keyword evidence="3 8" id="KW-0812">Transmembrane</keyword>
<feature type="transmembrane region" description="Helical" evidence="8">
    <location>
        <begin position="21"/>
        <end position="44"/>
    </location>
</feature>
<dbReference type="InterPro" id="IPR000276">
    <property type="entry name" value="GPCR_Rhodpsn"/>
</dbReference>
<dbReference type="SMART" id="SM01381">
    <property type="entry name" value="7TM_GPCR_Srsx"/>
    <property type="match status" value="1"/>
</dbReference>
<comment type="caution">
    <text evidence="10">The sequence shown here is derived from an EMBL/GenBank/DDBJ whole genome shotgun (WGS) entry which is preliminary data.</text>
</comment>
<evidence type="ECO:0000313" key="10">
    <source>
        <dbReference type="EMBL" id="KAK3099209.1"/>
    </source>
</evidence>
<feature type="region of interest" description="Disordered" evidence="7">
    <location>
        <begin position="448"/>
        <end position="503"/>
    </location>
</feature>